<dbReference type="OMA" id="HENWERS"/>
<evidence type="ECO:0008006" key="3">
    <source>
        <dbReference type="Google" id="ProtNLM"/>
    </source>
</evidence>
<reference evidence="1 2" key="2">
    <citation type="journal article" date="2017" name="Genome Biol.">
        <title>New reference genome sequences of hot pepper reveal the massive evolution of plant disease-resistance genes by retroduplication.</title>
        <authorList>
            <person name="Kim S."/>
            <person name="Park J."/>
            <person name="Yeom S.I."/>
            <person name="Kim Y.M."/>
            <person name="Seo E."/>
            <person name="Kim K.T."/>
            <person name="Kim M.S."/>
            <person name="Lee J.M."/>
            <person name="Cheong K."/>
            <person name="Shin H.S."/>
            <person name="Kim S.B."/>
            <person name="Han K."/>
            <person name="Lee J."/>
            <person name="Park M."/>
            <person name="Lee H.A."/>
            <person name="Lee H.Y."/>
            <person name="Lee Y."/>
            <person name="Oh S."/>
            <person name="Lee J.H."/>
            <person name="Choi E."/>
            <person name="Choi E."/>
            <person name="Lee S.E."/>
            <person name="Jeon J."/>
            <person name="Kim H."/>
            <person name="Choi G."/>
            <person name="Song H."/>
            <person name="Lee J."/>
            <person name="Lee S.C."/>
            <person name="Kwon J.K."/>
            <person name="Lee H.Y."/>
            <person name="Koo N."/>
            <person name="Hong Y."/>
            <person name="Kim R.W."/>
            <person name="Kang W.H."/>
            <person name="Huh J.H."/>
            <person name="Kang B.C."/>
            <person name="Yang T.J."/>
            <person name="Lee Y.H."/>
            <person name="Bennetzen J.L."/>
            <person name="Choi D."/>
        </authorList>
    </citation>
    <scope>NUCLEOTIDE SEQUENCE [LARGE SCALE GENOMIC DNA]</scope>
    <source>
        <strain evidence="2">cv. CM334</strain>
    </source>
</reference>
<evidence type="ECO:0000313" key="2">
    <source>
        <dbReference type="Proteomes" id="UP000222542"/>
    </source>
</evidence>
<comment type="caution">
    <text evidence="1">The sequence shown here is derived from an EMBL/GenBank/DDBJ whole genome shotgun (WGS) entry which is preliminary data.</text>
</comment>
<accession>A0A1U8ERG1</accession>
<reference evidence="1 2" key="1">
    <citation type="journal article" date="2014" name="Nat. Genet.">
        <title>Genome sequence of the hot pepper provides insights into the evolution of pungency in Capsicum species.</title>
        <authorList>
            <person name="Kim S."/>
            <person name="Park M."/>
            <person name="Yeom S.I."/>
            <person name="Kim Y.M."/>
            <person name="Lee J.M."/>
            <person name="Lee H.A."/>
            <person name="Seo E."/>
            <person name="Choi J."/>
            <person name="Cheong K."/>
            <person name="Kim K.T."/>
            <person name="Jung K."/>
            <person name="Lee G.W."/>
            <person name="Oh S.K."/>
            <person name="Bae C."/>
            <person name="Kim S.B."/>
            <person name="Lee H.Y."/>
            <person name="Kim S.Y."/>
            <person name="Kim M.S."/>
            <person name="Kang B.C."/>
            <person name="Jo Y.D."/>
            <person name="Yang H.B."/>
            <person name="Jeong H.J."/>
            <person name="Kang W.H."/>
            <person name="Kwon J.K."/>
            <person name="Shin C."/>
            <person name="Lim J.Y."/>
            <person name="Park J.H."/>
            <person name="Huh J.H."/>
            <person name="Kim J.S."/>
            <person name="Kim B.D."/>
            <person name="Cohen O."/>
            <person name="Paran I."/>
            <person name="Suh M.C."/>
            <person name="Lee S.B."/>
            <person name="Kim Y.K."/>
            <person name="Shin Y."/>
            <person name="Noh S.J."/>
            <person name="Park J."/>
            <person name="Seo Y.S."/>
            <person name="Kwon S.Y."/>
            <person name="Kim H.A."/>
            <person name="Park J.M."/>
            <person name="Kim H.J."/>
            <person name="Choi S.B."/>
            <person name="Bosland P.W."/>
            <person name="Reeves G."/>
            <person name="Jo S.H."/>
            <person name="Lee B.W."/>
            <person name="Cho H.T."/>
            <person name="Choi H.S."/>
            <person name="Lee M.S."/>
            <person name="Yu Y."/>
            <person name="Do Choi Y."/>
            <person name="Park B.S."/>
            <person name="van Deynze A."/>
            <person name="Ashrafi H."/>
            <person name="Hill T."/>
            <person name="Kim W.T."/>
            <person name="Pai H.S."/>
            <person name="Ahn H.K."/>
            <person name="Yeam I."/>
            <person name="Giovannoni J.J."/>
            <person name="Rose J.K."/>
            <person name="Sorensen I."/>
            <person name="Lee S.J."/>
            <person name="Kim R.W."/>
            <person name="Choi I.Y."/>
            <person name="Choi B.S."/>
            <person name="Lim J.S."/>
            <person name="Lee Y.H."/>
            <person name="Choi D."/>
        </authorList>
    </citation>
    <scope>NUCLEOTIDE SEQUENCE [LARGE SCALE GENOMIC DNA]</scope>
    <source>
        <strain evidence="2">cv. CM334</strain>
    </source>
</reference>
<dbReference type="Proteomes" id="UP000222542">
    <property type="component" value="Unassembled WGS sequence"/>
</dbReference>
<protein>
    <recommendedName>
        <fullName evidence="3">Retrotransposon Copia-like N-terminal domain-containing protein</fullName>
    </recommendedName>
</protein>
<dbReference type="Gramene" id="PHT67786">
    <property type="protein sequence ID" value="PHT67786"/>
    <property type="gene ID" value="T459_27273"/>
</dbReference>
<proteinExistence type="predicted"/>
<keyword evidence="2" id="KW-1185">Reference proteome</keyword>
<organism evidence="1 2">
    <name type="scientific">Capsicum annuum</name>
    <name type="common">Capsicum pepper</name>
    <dbReference type="NCBI Taxonomy" id="4072"/>
    <lineage>
        <taxon>Eukaryota</taxon>
        <taxon>Viridiplantae</taxon>
        <taxon>Streptophyta</taxon>
        <taxon>Embryophyta</taxon>
        <taxon>Tracheophyta</taxon>
        <taxon>Spermatophyta</taxon>
        <taxon>Magnoliopsida</taxon>
        <taxon>eudicotyledons</taxon>
        <taxon>Gunneridae</taxon>
        <taxon>Pentapetalae</taxon>
        <taxon>asterids</taxon>
        <taxon>lamiids</taxon>
        <taxon>Solanales</taxon>
        <taxon>Solanaceae</taxon>
        <taxon>Solanoideae</taxon>
        <taxon>Capsiceae</taxon>
        <taxon>Capsicum</taxon>
    </lineage>
</organism>
<dbReference type="EMBL" id="AYRZ02000011">
    <property type="protein sequence ID" value="PHT67786.1"/>
    <property type="molecule type" value="Genomic_DNA"/>
</dbReference>
<sequence length="120" mass="13834">MNNIPVLNGTNFKKWKEHIMIVLGYMDLDYAMRFDRPANLNETSLNEQKSANEKWEQSNCMSSMMMQHSIPKSLKGSLTENKNVKGFLKEITDQFAAIEKVETSTILNKIVSMSIREKET</sequence>
<name>A0A1U8ERG1_CAPAN</name>
<evidence type="ECO:0000313" key="1">
    <source>
        <dbReference type="EMBL" id="PHT67786.1"/>
    </source>
</evidence>
<dbReference type="AlphaFoldDB" id="A0A1U8ERG1"/>
<gene>
    <name evidence="1" type="ORF">T459_27273</name>
</gene>